<dbReference type="SUPFAM" id="SSF50370">
    <property type="entry name" value="Ricin B-like lectins"/>
    <property type="match status" value="1"/>
</dbReference>
<gene>
    <name evidence="2" type="ORF">DFH07DRAFT_797189</name>
</gene>
<proteinExistence type="predicted"/>
<dbReference type="EMBL" id="JARJLG010000010">
    <property type="protein sequence ID" value="KAJ7777536.1"/>
    <property type="molecule type" value="Genomic_DNA"/>
</dbReference>
<name>A0AAD7NW41_9AGAR</name>
<accession>A0AAD7NW41</accession>
<evidence type="ECO:0000256" key="1">
    <source>
        <dbReference type="SAM" id="MobiDB-lite"/>
    </source>
</evidence>
<protein>
    <submittedName>
        <fullName evidence="2">Uncharacterized protein</fullName>
    </submittedName>
</protein>
<feature type="region of interest" description="Disordered" evidence="1">
    <location>
        <begin position="14"/>
        <end position="47"/>
    </location>
</feature>
<reference evidence="2" key="1">
    <citation type="submission" date="2023-03" db="EMBL/GenBank/DDBJ databases">
        <title>Massive genome expansion in bonnet fungi (Mycena s.s.) driven by repeated elements and novel gene families across ecological guilds.</title>
        <authorList>
            <consortium name="Lawrence Berkeley National Laboratory"/>
            <person name="Harder C.B."/>
            <person name="Miyauchi S."/>
            <person name="Viragh M."/>
            <person name="Kuo A."/>
            <person name="Thoen E."/>
            <person name="Andreopoulos B."/>
            <person name="Lu D."/>
            <person name="Skrede I."/>
            <person name="Drula E."/>
            <person name="Henrissat B."/>
            <person name="Morin E."/>
            <person name="Kohler A."/>
            <person name="Barry K."/>
            <person name="LaButti K."/>
            <person name="Morin E."/>
            <person name="Salamov A."/>
            <person name="Lipzen A."/>
            <person name="Mereny Z."/>
            <person name="Hegedus B."/>
            <person name="Baldrian P."/>
            <person name="Stursova M."/>
            <person name="Weitz H."/>
            <person name="Taylor A."/>
            <person name="Grigoriev I.V."/>
            <person name="Nagy L.G."/>
            <person name="Martin F."/>
            <person name="Kauserud H."/>
        </authorList>
    </citation>
    <scope>NUCLEOTIDE SEQUENCE</scope>
    <source>
        <strain evidence="2">CBHHK188m</strain>
    </source>
</reference>
<organism evidence="2 3">
    <name type="scientific">Mycena maculata</name>
    <dbReference type="NCBI Taxonomy" id="230809"/>
    <lineage>
        <taxon>Eukaryota</taxon>
        <taxon>Fungi</taxon>
        <taxon>Dikarya</taxon>
        <taxon>Basidiomycota</taxon>
        <taxon>Agaricomycotina</taxon>
        <taxon>Agaricomycetes</taxon>
        <taxon>Agaricomycetidae</taxon>
        <taxon>Agaricales</taxon>
        <taxon>Marasmiineae</taxon>
        <taxon>Mycenaceae</taxon>
        <taxon>Mycena</taxon>
    </lineage>
</organism>
<dbReference type="InterPro" id="IPR035992">
    <property type="entry name" value="Ricin_B-like_lectins"/>
</dbReference>
<dbReference type="Gene3D" id="2.80.10.50">
    <property type="match status" value="1"/>
</dbReference>
<keyword evidence="3" id="KW-1185">Reference proteome</keyword>
<evidence type="ECO:0000313" key="3">
    <source>
        <dbReference type="Proteomes" id="UP001215280"/>
    </source>
</evidence>
<evidence type="ECO:0000313" key="2">
    <source>
        <dbReference type="EMBL" id="KAJ7777536.1"/>
    </source>
</evidence>
<feature type="compositionally biased region" description="Low complexity" evidence="1">
    <location>
        <begin position="35"/>
        <end position="47"/>
    </location>
</feature>
<sequence length="238" mass="25763">MLFVRGSSPVLLRLAPHPTQLNPPPNLRTHAHYPSSRSGRTSSKASTRLHLTTTPRKSVGYCQRGRPSGRALRCSTGLPMLPTNGTVYIKDFQKNVFDLAFASSADQAPVQSLSQNGIISQGWTITPNLNGTLFSVYNPSAHTGSTTLRTYLSFTLSNTTSNPTCAQLCGRPSVQTLWNITPSANKLGYNIIDPNSKLAVTSWVASNSSSVTHTAPLTLQNFDSADSTQIFTFTSYPQ</sequence>
<dbReference type="AlphaFoldDB" id="A0AAD7NW41"/>
<dbReference type="Proteomes" id="UP001215280">
    <property type="component" value="Unassembled WGS sequence"/>
</dbReference>
<comment type="caution">
    <text evidence="2">The sequence shown here is derived from an EMBL/GenBank/DDBJ whole genome shotgun (WGS) entry which is preliminary data.</text>
</comment>